<gene>
    <name evidence="1" type="ORF">GLOINDRAFT_342572</name>
</gene>
<reference evidence="1" key="1">
    <citation type="submission" date="2013-07" db="EMBL/GenBank/DDBJ databases">
        <title>The genome of an arbuscular mycorrhizal fungus provides insights into the evolution of the oldest plant symbiosis.</title>
        <authorList>
            <consortium name="DOE Joint Genome Institute"/>
            <person name="Tisserant E."/>
            <person name="Malbreil M."/>
            <person name="Kuo A."/>
            <person name="Kohler A."/>
            <person name="Symeonidi A."/>
            <person name="Balestrini R."/>
            <person name="Charron P."/>
            <person name="Duensing N."/>
            <person name="Frei-dit-Frey N."/>
            <person name="Gianinazzi-Pearson V."/>
            <person name="Gilbert B."/>
            <person name="Handa Y."/>
            <person name="Hijri M."/>
            <person name="Kaul R."/>
            <person name="Kawaguchi M."/>
            <person name="Krajinski F."/>
            <person name="Lammers P."/>
            <person name="Lapierre D."/>
            <person name="Masclaux F.G."/>
            <person name="Murat C."/>
            <person name="Morin E."/>
            <person name="Ndikumana S."/>
            <person name="Pagni M."/>
            <person name="Petitpierre D."/>
            <person name="Requena N."/>
            <person name="Rosikiewicz P."/>
            <person name="Riley R."/>
            <person name="Saito K."/>
            <person name="San Clemente H."/>
            <person name="Shapiro H."/>
            <person name="van Tuinen D."/>
            <person name="Becard G."/>
            <person name="Bonfante P."/>
            <person name="Paszkowski U."/>
            <person name="Shachar-Hill Y."/>
            <person name="Young J.P."/>
            <person name="Sanders I.R."/>
            <person name="Henrissat B."/>
            <person name="Rensing S.A."/>
            <person name="Grigoriev I.V."/>
            <person name="Corradi N."/>
            <person name="Roux C."/>
            <person name="Martin F."/>
        </authorList>
    </citation>
    <scope>NUCLEOTIDE SEQUENCE</scope>
    <source>
        <strain evidence="1">DAOM 197198</strain>
    </source>
</reference>
<dbReference type="HOGENOM" id="CLU_2980204_0_0_1"/>
<proteinExistence type="predicted"/>
<accession>U9UQH4</accession>
<dbReference type="EMBL" id="KI275396">
    <property type="protein sequence ID" value="ESA22654.1"/>
    <property type="molecule type" value="Genomic_DNA"/>
</dbReference>
<protein>
    <submittedName>
        <fullName evidence="1">Uncharacterized protein</fullName>
    </submittedName>
</protein>
<evidence type="ECO:0000313" key="1">
    <source>
        <dbReference type="EMBL" id="ESA22654.1"/>
    </source>
</evidence>
<sequence>MFCMRNADSLSLILMVQLNRLQRYLVNDFGWIETEYTNSTIQYSKETLHSYLFPPRQK</sequence>
<organism evidence="1">
    <name type="scientific">Rhizophagus irregularis (strain DAOM 181602 / DAOM 197198 / MUCL 43194)</name>
    <name type="common">Arbuscular mycorrhizal fungus</name>
    <name type="synonym">Glomus intraradices</name>
    <dbReference type="NCBI Taxonomy" id="747089"/>
    <lineage>
        <taxon>Eukaryota</taxon>
        <taxon>Fungi</taxon>
        <taxon>Fungi incertae sedis</taxon>
        <taxon>Mucoromycota</taxon>
        <taxon>Glomeromycotina</taxon>
        <taxon>Glomeromycetes</taxon>
        <taxon>Glomerales</taxon>
        <taxon>Glomeraceae</taxon>
        <taxon>Rhizophagus</taxon>
    </lineage>
</organism>
<name>U9UQH4_RHIID</name>
<dbReference type="AlphaFoldDB" id="U9UQH4"/>